<gene>
    <name evidence="3" type="ORF">XAT740_LOCUS59568</name>
    <name evidence="2" type="ORF">XAT740_LOCUS656</name>
</gene>
<evidence type="ECO:0000256" key="1">
    <source>
        <dbReference type="SAM" id="MobiDB-lite"/>
    </source>
</evidence>
<accession>A0A816GJ83</accession>
<dbReference type="EMBL" id="CAJNOR010000018">
    <property type="protein sequence ID" value="CAF0755509.1"/>
    <property type="molecule type" value="Genomic_DNA"/>
</dbReference>
<feature type="region of interest" description="Disordered" evidence="1">
    <location>
        <begin position="1"/>
        <end position="54"/>
    </location>
</feature>
<feature type="non-terminal residue" evidence="3">
    <location>
        <position position="1"/>
    </location>
</feature>
<keyword evidence="4" id="KW-1185">Reference proteome</keyword>
<comment type="caution">
    <text evidence="3">The sequence shown here is derived from an EMBL/GenBank/DDBJ whole genome shotgun (WGS) entry which is preliminary data.</text>
</comment>
<evidence type="ECO:0000313" key="2">
    <source>
        <dbReference type="EMBL" id="CAF0755509.1"/>
    </source>
</evidence>
<evidence type="ECO:0000313" key="4">
    <source>
        <dbReference type="Proteomes" id="UP000663828"/>
    </source>
</evidence>
<feature type="compositionally biased region" description="Low complexity" evidence="1">
    <location>
        <begin position="1"/>
        <end position="11"/>
    </location>
</feature>
<protein>
    <submittedName>
        <fullName evidence="3">Uncharacterized protein</fullName>
    </submittedName>
</protein>
<name>A0A816GJ83_ADIRI</name>
<reference evidence="3" key="1">
    <citation type="submission" date="2021-02" db="EMBL/GenBank/DDBJ databases">
        <authorList>
            <person name="Nowell W R."/>
        </authorList>
    </citation>
    <scope>NUCLEOTIDE SEQUENCE</scope>
</reference>
<dbReference type="AlphaFoldDB" id="A0A816GJ83"/>
<feature type="compositionally biased region" description="Polar residues" evidence="1">
    <location>
        <begin position="44"/>
        <end position="54"/>
    </location>
</feature>
<organism evidence="3 4">
    <name type="scientific">Adineta ricciae</name>
    <name type="common">Rotifer</name>
    <dbReference type="NCBI Taxonomy" id="249248"/>
    <lineage>
        <taxon>Eukaryota</taxon>
        <taxon>Metazoa</taxon>
        <taxon>Spiralia</taxon>
        <taxon>Gnathifera</taxon>
        <taxon>Rotifera</taxon>
        <taxon>Eurotatoria</taxon>
        <taxon>Bdelloidea</taxon>
        <taxon>Adinetida</taxon>
        <taxon>Adinetidae</taxon>
        <taxon>Adineta</taxon>
    </lineage>
</organism>
<dbReference type="Proteomes" id="UP000663828">
    <property type="component" value="Unassembled WGS sequence"/>
</dbReference>
<dbReference type="EMBL" id="CAJNOR010013907">
    <property type="protein sequence ID" value="CAF1675777.1"/>
    <property type="molecule type" value="Genomic_DNA"/>
</dbReference>
<evidence type="ECO:0000313" key="3">
    <source>
        <dbReference type="EMBL" id="CAF1675777.1"/>
    </source>
</evidence>
<sequence>LSQTQQQLTTTVNGITLQQPAPDLIQPNRSSDQPRFTGGGFNLRATSRTPVVNA</sequence>
<proteinExistence type="predicted"/>